<dbReference type="RefSeq" id="WP_073290788.1">
    <property type="nucleotide sequence ID" value="NZ_FRAV01000003.1"/>
</dbReference>
<dbReference type="EMBL" id="FRAV01000003">
    <property type="protein sequence ID" value="SHK38319.1"/>
    <property type="molecule type" value="Genomic_DNA"/>
</dbReference>
<dbReference type="InterPro" id="IPR005901">
    <property type="entry name" value="GLPGLI"/>
</dbReference>
<organism evidence="1 2">
    <name type="scientific">Chryseobacterium polytrichastri</name>
    <dbReference type="NCBI Taxonomy" id="1302687"/>
    <lineage>
        <taxon>Bacteria</taxon>
        <taxon>Pseudomonadati</taxon>
        <taxon>Bacteroidota</taxon>
        <taxon>Flavobacteriia</taxon>
        <taxon>Flavobacteriales</taxon>
        <taxon>Weeksellaceae</taxon>
        <taxon>Chryseobacterium group</taxon>
        <taxon>Chryseobacterium</taxon>
    </lineage>
</organism>
<dbReference type="Pfam" id="PF09697">
    <property type="entry name" value="Porph_ging"/>
    <property type="match status" value="1"/>
</dbReference>
<accession>A0A1M6S157</accession>
<evidence type="ECO:0000313" key="1">
    <source>
        <dbReference type="EMBL" id="SHK38319.1"/>
    </source>
</evidence>
<reference evidence="2" key="1">
    <citation type="submission" date="2016-11" db="EMBL/GenBank/DDBJ databases">
        <authorList>
            <person name="Varghese N."/>
            <person name="Submissions S."/>
        </authorList>
    </citation>
    <scope>NUCLEOTIDE SEQUENCE [LARGE SCALE GENOMIC DNA]</scope>
    <source>
        <strain evidence="2">DSM 26899</strain>
    </source>
</reference>
<proteinExistence type="predicted"/>
<gene>
    <name evidence="1" type="ORF">SAMN05444267_1003134</name>
</gene>
<dbReference type="STRING" id="1302687.SAMN05444267_1003134"/>
<dbReference type="NCBIfam" id="TIGR01200">
    <property type="entry name" value="GLPGLI"/>
    <property type="match status" value="1"/>
</dbReference>
<dbReference type="AlphaFoldDB" id="A0A1M6S157"/>
<sequence>MKKILLLFFLLSVLIINAQYQRFVYEYKFAIDSTAKDKTETELMNLDIAPKGSKFYSKDYQELDSLMTAYIQKQVKSGIKDFSLSGMGYKGEMRYFVEKSYPDYALSYFNSLLSDEYLVKDTRKQQWKILSDKEKIGDFNAQKAVCDFAGRKWTAWFTTDIPIQDGPYKFHGLPGLIIKLEDNTHTHLFELKGVKKLPETSEWKSQKEKKRYNALITLDQEKYKKGFKDYLQDPMKGQRQLLSSGTIIEMRDDSGKVIDPAKQMREDEKRLKEKLKKQNNILELDLLQ</sequence>
<dbReference type="OrthoDB" id="1440774at2"/>
<evidence type="ECO:0000313" key="2">
    <source>
        <dbReference type="Proteomes" id="UP000184364"/>
    </source>
</evidence>
<keyword evidence="2" id="KW-1185">Reference proteome</keyword>
<dbReference type="Proteomes" id="UP000184364">
    <property type="component" value="Unassembled WGS sequence"/>
</dbReference>
<protein>
    <submittedName>
        <fullName evidence="1">GLPGLI family protein</fullName>
    </submittedName>
</protein>
<name>A0A1M6S157_9FLAO</name>